<evidence type="ECO:0000259" key="5">
    <source>
        <dbReference type="SMART" id="SM00387"/>
    </source>
</evidence>
<feature type="transmembrane region" description="Helical" evidence="4">
    <location>
        <begin position="109"/>
        <end position="127"/>
    </location>
</feature>
<dbReference type="InterPro" id="IPR050482">
    <property type="entry name" value="Sensor_HK_TwoCompSys"/>
</dbReference>
<evidence type="ECO:0000313" key="7">
    <source>
        <dbReference type="Proteomes" id="UP001385809"/>
    </source>
</evidence>
<dbReference type="RefSeq" id="WP_337697145.1">
    <property type="nucleotide sequence ID" value="NZ_JBBEGN010000014.1"/>
</dbReference>
<dbReference type="InterPro" id="IPR003594">
    <property type="entry name" value="HATPase_dom"/>
</dbReference>
<dbReference type="CDD" id="cd16917">
    <property type="entry name" value="HATPase_UhpB-NarQ-NarX-like"/>
    <property type="match status" value="1"/>
</dbReference>
<dbReference type="Pfam" id="PF02518">
    <property type="entry name" value="HATPase_c"/>
    <property type="match status" value="1"/>
</dbReference>
<comment type="caution">
    <text evidence="6">The sequence shown here is derived from an EMBL/GenBank/DDBJ whole genome shotgun (WGS) entry which is preliminary data.</text>
</comment>
<evidence type="ECO:0000256" key="3">
    <source>
        <dbReference type="ARBA" id="ARBA00023012"/>
    </source>
</evidence>
<dbReference type="Pfam" id="PF07730">
    <property type="entry name" value="HisKA_3"/>
    <property type="match status" value="1"/>
</dbReference>
<feature type="transmembrane region" description="Helical" evidence="4">
    <location>
        <begin position="71"/>
        <end position="89"/>
    </location>
</feature>
<dbReference type="Proteomes" id="UP001385809">
    <property type="component" value="Unassembled WGS sequence"/>
</dbReference>
<keyword evidence="3" id="KW-0902">Two-component regulatory system</keyword>
<feature type="transmembrane region" description="Helical" evidence="4">
    <location>
        <begin position="43"/>
        <end position="64"/>
    </location>
</feature>
<dbReference type="GO" id="GO:0005524">
    <property type="term" value="F:ATP binding"/>
    <property type="evidence" value="ECO:0007669"/>
    <property type="project" value="UniProtKB-KW"/>
</dbReference>
<dbReference type="SMART" id="SM00387">
    <property type="entry name" value="HATPase_c"/>
    <property type="match status" value="1"/>
</dbReference>
<protein>
    <submittedName>
        <fullName evidence="6">ATP-binding protein</fullName>
    </submittedName>
</protein>
<feature type="domain" description="Histidine kinase/HSP90-like ATPase" evidence="5">
    <location>
        <begin position="577"/>
        <end position="669"/>
    </location>
</feature>
<dbReference type="InterPro" id="IPR036890">
    <property type="entry name" value="HATPase_C_sf"/>
</dbReference>
<dbReference type="Gene3D" id="1.20.5.1930">
    <property type="match status" value="1"/>
</dbReference>
<reference evidence="6 7" key="1">
    <citation type="submission" date="2024-03" db="EMBL/GenBank/DDBJ databases">
        <title>Actinomycetospora sp. OC33-EN08, a novel actinomycete isolated from wild orchid (Aerides multiflora).</title>
        <authorList>
            <person name="Suriyachadkun C."/>
        </authorList>
    </citation>
    <scope>NUCLEOTIDE SEQUENCE [LARGE SCALE GENOMIC DNA]</scope>
    <source>
        <strain evidence="6 7">OC33-EN08</strain>
    </source>
</reference>
<accession>A0ABU8MTC8</accession>
<proteinExistence type="predicted"/>
<keyword evidence="7" id="KW-1185">Reference proteome</keyword>
<evidence type="ECO:0000256" key="2">
    <source>
        <dbReference type="ARBA" id="ARBA00022777"/>
    </source>
</evidence>
<gene>
    <name evidence="6" type="ORF">WCD74_22610</name>
</gene>
<evidence type="ECO:0000256" key="4">
    <source>
        <dbReference type="SAM" id="Phobius"/>
    </source>
</evidence>
<dbReference type="InterPro" id="IPR011712">
    <property type="entry name" value="Sig_transdc_His_kin_sub3_dim/P"/>
</dbReference>
<keyword evidence="6" id="KW-0067">ATP-binding</keyword>
<feature type="transmembrane region" description="Helical" evidence="4">
    <location>
        <begin position="160"/>
        <end position="179"/>
    </location>
</feature>
<dbReference type="EMBL" id="JBBEGN010000014">
    <property type="protein sequence ID" value="MEJ2870575.1"/>
    <property type="molecule type" value="Genomic_DNA"/>
</dbReference>
<keyword evidence="6" id="KW-0547">Nucleotide-binding</keyword>
<name>A0ABU8MTC8_9PSEU</name>
<keyword evidence="2" id="KW-0418">Kinase</keyword>
<keyword evidence="1" id="KW-0808">Transferase</keyword>
<feature type="transmembrane region" description="Helical" evidence="4">
    <location>
        <begin position="9"/>
        <end position="31"/>
    </location>
</feature>
<dbReference type="SUPFAM" id="SSF55874">
    <property type="entry name" value="ATPase domain of HSP90 chaperone/DNA topoisomerase II/histidine kinase"/>
    <property type="match status" value="1"/>
</dbReference>
<sequence>MSTAATRIAYWVVFAVVTTMTVVWLVVGALVSTPLDEPPGQAAVDYLASAVNLVVAVVLLRLGGSAWPTRLLALAMVGSGGAFNLQAHAATLAVRDATGLEIGELHQVLLHGVAGAAYAGGLLLVTGTSSRRRVLVPVVGAALFVAGFGTALLPHTVSCVVFFGFGVPLLGVVAIGPAVRRAPTPEARARARLLTSVLVAALGVAVVLALLTLVLALLGRPGLTLDDPTARHGGLGADAPLALLFWFARITAAVLALAVLAARRARSAERGLHRGLAALLAVVALGGLAVLVSTTVGTLLGAVAGWVAATVVVAALWLPVSGATDRLAELLLSGRRATPAGVLARVSALARGDATIEGIPEALGEALGARAVRLTVHRDGMRDRVLRWSVAGAGTEEVEVAIRHAGVEVGSLAVDAEALDGAGDRHRLVADVADGLGPVLAAHRVEIELERQLRAAAADAERIAVARRALVAEMDAERRGIERNLHDGAQHHLVSLRLTLGLVVHLAGAGRLAEAREQLTRLGEQLDTAEAVLAETATGVSSATLARLGPVATLRADLADAAGVTVVADGVDRYDEAVEAAAYFVCLEAVNNARKHADGAAVRVQLSGRGPSLHLEIADDGPGFVVSGDGPGRGMRNLSARLARVGGHVTVTSAPGEGTVVRGEIPLPEIAGSPESPESPGTEAATGLVTAFVAHAGTLAREERGASEDRVAAGARALIDEVTRAEPPTPPTGLPAPPPPDTRLLAVVPALGPGGHRPPPPVPPPLPPPGSGLFEATQALLRRAVEQVPVGHRAAARVQGIAARLAAPWRFGVTGPTPVDAAAVTAALAGIVERPGVVVDLAGRAALGPLDPEEVVDVLVLLAEDDEGTRVPDWLAAVPTVGARVVPAVSASVEDPLTGVVRVALPGPGATGGKNLGRLAAAVVEQGRPRAARRRALDALAATADLLARDADGPWRRWLGVEVDRVRAGGRQELAEAALADDLGNGRVVLPAARHEAAVRLLAGTDPRTRLGLDLAAGPGEVTRVAREQRAAWQRLGAHPGSGPEVRRAAAVLAAACEGLPAPEPSGR</sequence>
<dbReference type="PANTHER" id="PTHR24421">
    <property type="entry name" value="NITRATE/NITRITE SENSOR PROTEIN NARX-RELATED"/>
    <property type="match status" value="1"/>
</dbReference>
<feature type="transmembrane region" description="Helical" evidence="4">
    <location>
        <begin position="191"/>
        <end position="219"/>
    </location>
</feature>
<feature type="transmembrane region" description="Helical" evidence="4">
    <location>
        <begin position="239"/>
        <end position="262"/>
    </location>
</feature>
<organism evidence="6 7">
    <name type="scientific">Actinomycetospora aurantiaca</name>
    <dbReference type="NCBI Taxonomy" id="3129233"/>
    <lineage>
        <taxon>Bacteria</taxon>
        <taxon>Bacillati</taxon>
        <taxon>Actinomycetota</taxon>
        <taxon>Actinomycetes</taxon>
        <taxon>Pseudonocardiales</taxon>
        <taxon>Pseudonocardiaceae</taxon>
        <taxon>Actinomycetospora</taxon>
    </lineage>
</organism>
<evidence type="ECO:0000256" key="1">
    <source>
        <dbReference type="ARBA" id="ARBA00022679"/>
    </source>
</evidence>
<evidence type="ECO:0000313" key="6">
    <source>
        <dbReference type="EMBL" id="MEJ2870575.1"/>
    </source>
</evidence>
<feature type="transmembrane region" description="Helical" evidence="4">
    <location>
        <begin position="274"/>
        <end position="293"/>
    </location>
</feature>
<keyword evidence="4" id="KW-0812">Transmembrane</keyword>
<feature type="transmembrane region" description="Helical" evidence="4">
    <location>
        <begin position="134"/>
        <end position="154"/>
    </location>
</feature>
<keyword evidence="4" id="KW-1133">Transmembrane helix</keyword>
<keyword evidence="4" id="KW-0472">Membrane</keyword>
<dbReference type="Gene3D" id="3.30.565.10">
    <property type="entry name" value="Histidine kinase-like ATPase, C-terminal domain"/>
    <property type="match status" value="1"/>
</dbReference>